<dbReference type="Gene3D" id="3.30.70.270">
    <property type="match status" value="1"/>
</dbReference>
<evidence type="ECO:0000256" key="1">
    <source>
        <dbReference type="ARBA" id="ARBA00010879"/>
    </source>
</evidence>
<dbReference type="PANTHER" id="PTHR37984:SF15">
    <property type="entry name" value="INTEGRASE CATALYTIC DOMAIN-CONTAINING PROTEIN"/>
    <property type="match status" value="1"/>
</dbReference>
<dbReference type="Pfam" id="PF17919">
    <property type="entry name" value="RT_RNaseH_2"/>
    <property type="match status" value="1"/>
</dbReference>
<dbReference type="SUPFAM" id="SSF53098">
    <property type="entry name" value="Ribonuclease H-like"/>
    <property type="match status" value="1"/>
</dbReference>
<dbReference type="Gene3D" id="3.30.420.10">
    <property type="entry name" value="Ribonuclease H-like superfamily/Ribonuclease H"/>
    <property type="match status" value="1"/>
</dbReference>
<dbReference type="InterPro" id="IPR012337">
    <property type="entry name" value="RNaseH-like_sf"/>
</dbReference>
<dbReference type="InterPro" id="IPR043502">
    <property type="entry name" value="DNA/RNA_pol_sf"/>
</dbReference>
<dbReference type="Gene3D" id="1.10.340.70">
    <property type="match status" value="1"/>
</dbReference>
<dbReference type="EMBL" id="JACTAM010000829">
    <property type="protein sequence ID" value="KAI2646815.1"/>
    <property type="molecule type" value="Genomic_DNA"/>
</dbReference>
<dbReference type="InterPro" id="IPR050951">
    <property type="entry name" value="Retrovirus_Pol_polyprotein"/>
</dbReference>
<dbReference type="InterPro" id="IPR036397">
    <property type="entry name" value="RNaseH_sf"/>
</dbReference>
<evidence type="ECO:0000256" key="2">
    <source>
        <dbReference type="ARBA" id="ARBA00012180"/>
    </source>
</evidence>
<evidence type="ECO:0000313" key="7">
    <source>
        <dbReference type="EMBL" id="KAI2646815.1"/>
    </source>
</evidence>
<dbReference type="InterPro" id="IPR041588">
    <property type="entry name" value="Integrase_H2C2"/>
</dbReference>
<dbReference type="SUPFAM" id="SSF56672">
    <property type="entry name" value="DNA/RNA polymerases"/>
    <property type="match status" value="1"/>
</dbReference>
<comment type="caution">
    <text evidence="7">The sequence shown here is derived from an EMBL/GenBank/DDBJ whole genome shotgun (WGS) entry which is preliminary data.</text>
</comment>
<dbReference type="InterPro" id="IPR043128">
    <property type="entry name" value="Rev_trsase/Diguanyl_cyclase"/>
</dbReference>
<dbReference type="PANTHER" id="PTHR37984">
    <property type="entry name" value="PROTEIN CBG26694"/>
    <property type="match status" value="1"/>
</dbReference>
<feature type="domain" description="Reverse transcriptase" evidence="4">
    <location>
        <begin position="20"/>
        <end position="75"/>
    </location>
</feature>
<sequence>MEGDEWKTAFLTTRGHYEYQYVIAYIDDILIYSKTEAEHVQHVRTVLSRLLENQLYVKAEKCEFYVPQMTFLGYQWTEEASQAFTSLKERFTPDPNLPFVVEVDASDCGIGAVLSQRHGQPGKLYPCAFFSHKLTSAELITYHKNLEYIKSAKRLNLRQARWALFFTCFQFTVTYRPGSKNSKADALSRRHDPPMSTLTTEPILLPTAILEPISWDLMEEIQQEQQHEPPPPNCHPGKHYVPQSLHQRVLQWVHTSLSSGHPGISRTHQLLQNLFWWPSMAQEVTRYVKSCPTCAQSKTPKELLSVLLQPLAIPQRPWSHLSIDFITDLPPSNNFTTILTIIDRFSKSCCLILLKGLPTAMEKALALYNHVFRFTVSQKISIPPSSQWPGGMPKPRNWLLPAYLLQPGAAQVVRIPALGRICPKLINPLFYRSHPLSVCPGVSTSLVPVVG</sequence>
<evidence type="ECO:0000256" key="3">
    <source>
        <dbReference type="ARBA" id="ARBA00039658"/>
    </source>
</evidence>
<dbReference type="CDD" id="cd09274">
    <property type="entry name" value="RNase_HI_RT_Ty3"/>
    <property type="match status" value="1"/>
</dbReference>
<dbReference type="InterPro" id="IPR000477">
    <property type="entry name" value="RT_dom"/>
</dbReference>
<keyword evidence="8" id="KW-1185">Reference proteome</keyword>
<evidence type="ECO:0000313" key="8">
    <source>
        <dbReference type="Proteomes" id="UP000830375"/>
    </source>
</evidence>
<dbReference type="CDD" id="cd01647">
    <property type="entry name" value="RT_LTR"/>
    <property type="match status" value="1"/>
</dbReference>
<name>A0ABQ8L8R0_LABRO</name>
<gene>
    <name evidence="7" type="ORF">H4Q32_026237</name>
</gene>
<reference evidence="7 8" key="1">
    <citation type="submission" date="2022-01" db="EMBL/GenBank/DDBJ databases">
        <title>A high-quality chromosome-level genome assembly of rohu carp, Labeo rohita.</title>
        <authorList>
            <person name="Arick M.A. II"/>
            <person name="Hsu C.-Y."/>
            <person name="Magbanua Z."/>
            <person name="Pechanova O."/>
            <person name="Grover C."/>
            <person name="Miller E."/>
            <person name="Thrash A."/>
            <person name="Ezzel L."/>
            <person name="Alam S."/>
            <person name="Benzie J."/>
            <person name="Hamilton M."/>
            <person name="Karsi A."/>
            <person name="Lawrence M.L."/>
            <person name="Peterson D.G."/>
        </authorList>
    </citation>
    <scope>NUCLEOTIDE SEQUENCE [LARGE SCALE GENOMIC DNA]</scope>
    <source>
        <strain evidence="8">BAU-BD-2019</strain>
        <tissue evidence="7">Blood</tissue>
    </source>
</reference>
<comment type="similarity">
    <text evidence="1">Belongs to the beta type-B retroviral polymerase family. HERV class-II K(HML-2) pol subfamily.</text>
</comment>
<dbReference type="EC" id="3.1.26.4" evidence="2"/>
<dbReference type="Pfam" id="PF00078">
    <property type="entry name" value="RVT_1"/>
    <property type="match status" value="1"/>
</dbReference>
<organism evidence="7 8">
    <name type="scientific">Labeo rohita</name>
    <name type="common">Indian major carp</name>
    <name type="synonym">Cyprinus rohita</name>
    <dbReference type="NCBI Taxonomy" id="84645"/>
    <lineage>
        <taxon>Eukaryota</taxon>
        <taxon>Metazoa</taxon>
        <taxon>Chordata</taxon>
        <taxon>Craniata</taxon>
        <taxon>Vertebrata</taxon>
        <taxon>Euteleostomi</taxon>
        <taxon>Actinopterygii</taxon>
        <taxon>Neopterygii</taxon>
        <taxon>Teleostei</taxon>
        <taxon>Ostariophysi</taxon>
        <taxon>Cypriniformes</taxon>
        <taxon>Cyprinidae</taxon>
        <taxon>Labeoninae</taxon>
        <taxon>Labeonini</taxon>
        <taxon>Labeo</taxon>
    </lineage>
</organism>
<dbReference type="Gene3D" id="3.10.20.370">
    <property type="match status" value="1"/>
</dbReference>
<evidence type="ECO:0000259" key="4">
    <source>
        <dbReference type="Pfam" id="PF00078"/>
    </source>
</evidence>
<evidence type="ECO:0000259" key="6">
    <source>
        <dbReference type="Pfam" id="PF17921"/>
    </source>
</evidence>
<dbReference type="Pfam" id="PF17921">
    <property type="entry name" value="Integrase_H2C2"/>
    <property type="match status" value="1"/>
</dbReference>
<dbReference type="Proteomes" id="UP000830375">
    <property type="component" value="Unassembled WGS sequence"/>
</dbReference>
<dbReference type="InterPro" id="IPR041577">
    <property type="entry name" value="RT_RNaseH_2"/>
</dbReference>
<feature type="domain" description="Reverse transcriptase/retrotransposon-derived protein RNase H-like" evidence="5">
    <location>
        <begin position="76"/>
        <end position="139"/>
    </location>
</feature>
<accession>A0ABQ8L8R0</accession>
<feature type="domain" description="Integrase zinc-binding" evidence="6">
    <location>
        <begin position="241"/>
        <end position="299"/>
    </location>
</feature>
<evidence type="ECO:0000259" key="5">
    <source>
        <dbReference type="Pfam" id="PF17919"/>
    </source>
</evidence>
<protein>
    <recommendedName>
        <fullName evidence="3">Gypsy retrotransposon integrase-like protein 1</fullName>
        <ecNumber evidence="2">3.1.26.4</ecNumber>
    </recommendedName>
</protein>
<proteinExistence type="inferred from homology"/>